<evidence type="ECO:0000259" key="2">
    <source>
        <dbReference type="PROSITE" id="PS50830"/>
    </source>
</evidence>
<keyword evidence="4" id="KW-1185">Reference proteome</keyword>
<reference evidence="3" key="1">
    <citation type="submission" date="2022-10" db="EMBL/GenBank/DDBJ databases">
        <title>Novel sulphate-reducing endosymbionts in the free-living metamonad Anaeramoeba.</title>
        <authorList>
            <person name="Jerlstrom-Hultqvist J."/>
            <person name="Cepicka I."/>
            <person name="Gallot-Lavallee L."/>
            <person name="Salas-Leiva D."/>
            <person name="Curtis B.A."/>
            <person name="Zahonova K."/>
            <person name="Pipaliya S."/>
            <person name="Dacks J."/>
            <person name="Roger A.J."/>
        </authorList>
    </citation>
    <scope>NUCLEOTIDE SEQUENCE</scope>
    <source>
        <strain evidence="3">BMAN</strain>
    </source>
</reference>
<dbReference type="PROSITE" id="PS50830">
    <property type="entry name" value="TNASE_3"/>
    <property type="match status" value="1"/>
</dbReference>
<dbReference type="EMBL" id="JAPDFW010000125">
    <property type="protein sequence ID" value="KAJ5067728.1"/>
    <property type="molecule type" value="Genomic_DNA"/>
</dbReference>
<dbReference type="Proteomes" id="UP001149090">
    <property type="component" value="Unassembled WGS sequence"/>
</dbReference>
<proteinExistence type="predicted"/>
<accession>A0A9Q0L7X1</accession>
<dbReference type="OrthoDB" id="430293at2759"/>
<dbReference type="Pfam" id="PF00565">
    <property type="entry name" value="SNase"/>
    <property type="match status" value="1"/>
</dbReference>
<dbReference type="Gene3D" id="2.40.50.90">
    <property type="match status" value="1"/>
</dbReference>
<dbReference type="AlphaFoldDB" id="A0A9Q0L7X1"/>
<dbReference type="InterPro" id="IPR016071">
    <property type="entry name" value="Staphylococal_nuclease_OB-fold"/>
</dbReference>
<comment type="caution">
    <text evidence="3">The sequence shown here is derived from an EMBL/GenBank/DDBJ whole genome shotgun (WGS) entry which is preliminary data.</text>
</comment>
<feature type="region of interest" description="Disordered" evidence="1">
    <location>
        <begin position="174"/>
        <end position="234"/>
    </location>
</feature>
<gene>
    <name evidence="3" type="ORF">M0811_02918</name>
</gene>
<dbReference type="SUPFAM" id="SSF50199">
    <property type="entry name" value="Staphylococcal nuclease"/>
    <property type="match status" value="1"/>
</dbReference>
<evidence type="ECO:0000313" key="3">
    <source>
        <dbReference type="EMBL" id="KAJ5067728.1"/>
    </source>
</evidence>
<dbReference type="SMART" id="SM00318">
    <property type="entry name" value="SNc"/>
    <property type="match status" value="1"/>
</dbReference>
<name>A0A9Q0L7X1_ANAIG</name>
<feature type="compositionally biased region" description="Basic and acidic residues" evidence="1">
    <location>
        <begin position="174"/>
        <end position="220"/>
    </location>
</feature>
<evidence type="ECO:0000256" key="1">
    <source>
        <dbReference type="SAM" id="MobiDB-lite"/>
    </source>
</evidence>
<protein>
    <submittedName>
        <fullName evidence="3">Snase-like protein</fullName>
    </submittedName>
</protein>
<dbReference type="InterPro" id="IPR035437">
    <property type="entry name" value="SNase_OB-fold_sf"/>
</dbReference>
<sequence length="234" mass="26697">MNFDQAQILSKELKIKDSVLELLNKSTKETELFSKSFIGIKTIGKCVDVYDGDTVKVVIPIYNYSLVKQFSCRIYGVDTPELRPKGIGKEDPNSENYKKLQREREAGLKSKEFVEKLILEKFVKLEIKGFDKYGRLLADILINDPKNKTKEINLAELLISKGLGVYYDGGTKTGFEEKPKEKTKTKTTTKQKEKPKEKTKTKTKTTTKEKTKTNQKEKPKAKSTKAKTKTNSKK</sequence>
<organism evidence="3 4">
    <name type="scientific">Anaeramoeba ignava</name>
    <name type="common">Anaerobic marine amoeba</name>
    <dbReference type="NCBI Taxonomy" id="1746090"/>
    <lineage>
        <taxon>Eukaryota</taxon>
        <taxon>Metamonada</taxon>
        <taxon>Anaeramoebidae</taxon>
        <taxon>Anaeramoeba</taxon>
    </lineage>
</organism>
<feature type="compositionally biased region" description="Basic residues" evidence="1">
    <location>
        <begin position="221"/>
        <end position="234"/>
    </location>
</feature>
<evidence type="ECO:0000313" key="4">
    <source>
        <dbReference type="Proteomes" id="UP001149090"/>
    </source>
</evidence>
<feature type="domain" description="TNase-like" evidence="2">
    <location>
        <begin position="40"/>
        <end position="163"/>
    </location>
</feature>